<feature type="compositionally biased region" description="Basic and acidic residues" evidence="1">
    <location>
        <begin position="69"/>
        <end position="80"/>
    </location>
</feature>
<dbReference type="AlphaFoldDB" id="A0A9N9HC21"/>
<evidence type="ECO:0000313" key="3">
    <source>
        <dbReference type="Proteomes" id="UP000789570"/>
    </source>
</evidence>
<evidence type="ECO:0000256" key="1">
    <source>
        <dbReference type="SAM" id="MobiDB-lite"/>
    </source>
</evidence>
<accession>A0A9N9HC21</accession>
<feature type="non-terminal residue" evidence="2">
    <location>
        <position position="80"/>
    </location>
</feature>
<evidence type="ECO:0000313" key="2">
    <source>
        <dbReference type="EMBL" id="CAG8675818.1"/>
    </source>
</evidence>
<name>A0A9N9HC21_9GLOM</name>
<dbReference type="Proteomes" id="UP000789570">
    <property type="component" value="Unassembled WGS sequence"/>
</dbReference>
<sequence>RLTDLYLREKKPYYDCNTDNFDGSTQELFFPLYRQKICDDKSVICRKASSKQSSRTRIITSTLYPTPDPKSKSPHDLGIA</sequence>
<comment type="caution">
    <text evidence="2">The sequence shown here is derived from an EMBL/GenBank/DDBJ whole genome shotgun (WGS) entry which is preliminary data.</text>
</comment>
<reference evidence="2" key="1">
    <citation type="submission" date="2021-06" db="EMBL/GenBank/DDBJ databases">
        <authorList>
            <person name="Kallberg Y."/>
            <person name="Tangrot J."/>
            <person name="Rosling A."/>
        </authorList>
    </citation>
    <scope>NUCLEOTIDE SEQUENCE</scope>
    <source>
        <strain evidence="2">UK204</strain>
    </source>
</reference>
<keyword evidence="3" id="KW-1185">Reference proteome</keyword>
<feature type="region of interest" description="Disordered" evidence="1">
    <location>
        <begin position="56"/>
        <end position="80"/>
    </location>
</feature>
<dbReference type="EMBL" id="CAJVPQ010005797">
    <property type="protein sequence ID" value="CAG8675818.1"/>
    <property type="molecule type" value="Genomic_DNA"/>
</dbReference>
<organism evidence="2 3">
    <name type="scientific">Funneliformis caledonium</name>
    <dbReference type="NCBI Taxonomy" id="1117310"/>
    <lineage>
        <taxon>Eukaryota</taxon>
        <taxon>Fungi</taxon>
        <taxon>Fungi incertae sedis</taxon>
        <taxon>Mucoromycota</taxon>
        <taxon>Glomeromycotina</taxon>
        <taxon>Glomeromycetes</taxon>
        <taxon>Glomerales</taxon>
        <taxon>Glomeraceae</taxon>
        <taxon>Funneliformis</taxon>
    </lineage>
</organism>
<proteinExistence type="predicted"/>
<gene>
    <name evidence="2" type="ORF">FCALED_LOCUS12246</name>
</gene>
<protein>
    <submittedName>
        <fullName evidence="2">913_t:CDS:1</fullName>
    </submittedName>
</protein>